<dbReference type="EMBL" id="CAJHNJ030000074">
    <property type="protein sequence ID" value="CAG9134203.1"/>
    <property type="molecule type" value="Genomic_DNA"/>
</dbReference>
<organism evidence="1 2">
    <name type="scientific">Plutella xylostella</name>
    <name type="common">Diamondback moth</name>
    <name type="synonym">Plutella maculipennis</name>
    <dbReference type="NCBI Taxonomy" id="51655"/>
    <lineage>
        <taxon>Eukaryota</taxon>
        <taxon>Metazoa</taxon>
        <taxon>Ecdysozoa</taxon>
        <taxon>Arthropoda</taxon>
        <taxon>Hexapoda</taxon>
        <taxon>Insecta</taxon>
        <taxon>Pterygota</taxon>
        <taxon>Neoptera</taxon>
        <taxon>Endopterygota</taxon>
        <taxon>Lepidoptera</taxon>
        <taxon>Glossata</taxon>
        <taxon>Ditrysia</taxon>
        <taxon>Yponomeutoidea</taxon>
        <taxon>Plutellidae</taxon>
        <taxon>Plutella</taxon>
    </lineage>
</organism>
<protein>
    <submittedName>
        <fullName evidence="1">(diamondback moth) hypothetical protein</fullName>
    </submittedName>
</protein>
<evidence type="ECO:0000313" key="2">
    <source>
        <dbReference type="Proteomes" id="UP000653454"/>
    </source>
</evidence>
<gene>
    <name evidence="1" type="ORF">PLXY2_LOCUS12458</name>
</gene>
<dbReference type="AlphaFoldDB" id="A0A8S4FZA9"/>
<proteinExistence type="predicted"/>
<keyword evidence="2" id="KW-1185">Reference proteome</keyword>
<dbReference type="Proteomes" id="UP000653454">
    <property type="component" value="Unassembled WGS sequence"/>
</dbReference>
<comment type="caution">
    <text evidence="1">The sequence shown here is derived from an EMBL/GenBank/DDBJ whole genome shotgun (WGS) entry which is preliminary data.</text>
</comment>
<sequence length="95" mass="11259">MWVARPVGRPKYRWRDEVEKDLRELKADDWRELAEAKIHFGSTSHQDEVSDEKEIGPDVQINFPESVMSRIEEMMGETEQFDNTEVFYTPPLLMN</sequence>
<evidence type="ECO:0000313" key="1">
    <source>
        <dbReference type="EMBL" id="CAG9134203.1"/>
    </source>
</evidence>
<accession>A0A8S4FZA9</accession>
<name>A0A8S4FZA9_PLUXY</name>
<reference evidence="1" key="1">
    <citation type="submission" date="2020-11" db="EMBL/GenBank/DDBJ databases">
        <authorList>
            <person name="Whiteford S."/>
        </authorList>
    </citation>
    <scope>NUCLEOTIDE SEQUENCE</scope>
</reference>